<dbReference type="InterPro" id="IPR003598">
    <property type="entry name" value="Ig_sub2"/>
</dbReference>
<organism evidence="7 8">
    <name type="scientific">Limulus polyphemus</name>
    <name type="common">Atlantic horseshoe crab</name>
    <dbReference type="NCBI Taxonomy" id="6850"/>
    <lineage>
        <taxon>Eukaryota</taxon>
        <taxon>Metazoa</taxon>
        <taxon>Ecdysozoa</taxon>
        <taxon>Arthropoda</taxon>
        <taxon>Chelicerata</taxon>
        <taxon>Merostomata</taxon>
        <taxon>Xiphosura</taxon>
        <taxon>Limulidae</taxon>
        <taxon>Limulus</taxon>
    </lineage>
</organism>
<dbReference type="InterPro" id="IPR003599">
    <property type="entry name" value="Ig_sub"/>
</dbReference>
<dbReference type="Gene3D" id="2.60.40.10">
    <property type="entry name" value="Immunoglobulins"/>
    <property type="match status" value="3"/>
</dbReference>
<evidence type="ECO:0000313" key="7">
    <source>
        <dbReference type="Proteomes" id="UP000694941"/>
    </source>
</evidence>
<dbReference type="PROSITE" id="PS50835">
    <property type="entry name" value="IG_LIKE"/>
    <property type="match status" value="3"/>
</dbReference>
<keyword evidence="7" id="KW-1185">Reference proteome</keyword>
<dbReference type="InterPro" id="IPR036179">
    <property type="entry name" value="Ig-like_dom_sf"/>
</dbReference>
<evidence type="ECO:0000256" key="5">
    <source>
        <dbReference type="SAM" id="MobiDB-lite"/>
    </source>
</evidence>
<feature type="region of interest" description="Disordered" evidence="5">
    <location>
        <begin position="384"/>
        <end position="416"/>
    </location>
</feature>
<dbReference type="InterPro" id="IPR013106">
    <property type="entry name" value="Ig_V-set"/>
</dbReference>
<evidence type="ECO:0000256" key="1">
    <source>
        <dbReference type="ARBA" id="ARBA00022729"/>
    </source>
</evidence>
<dbReference type="SUPFAM" id="SSF48726">
    <property type="entry name" value="Immunoglobulin"/>
    <property type="match status" value="3"/>
</dbReference>
<dbReference type="RefSeq" id="XP_022240438.1">
    <property type="nucleotide sequence ID" value="XM_022384730.1"/>
</dbReference>
<dbReference type="GeneID" id="111085571"/>
<feature type="domain" description="Ig-like" evidence="6">
    <location>
        <begin position="147"/>
        <end position="232"/>
    </location>
</feature>
<dbReference type="InterPro" id="IPR007110">
    <property type="entry name" value="Ig-like_dom"/>
</dbReference>
<dbReference type="Pfam" id="PF07686">
    <property type="entry name" value="V-set"/>
    <property type="match status" value="1"/>
</dbReference>
<dbReference type="InterPro" id="IPR051170">
    <property type="entry name" value="Neural/epithelial_adhesion"/>
</dbReference>
<proteinExistence type="predicted"/>
<sequence length="440" mass="50574">MIYLEIEGFLSHPTWWPADKSYRFNLHRETRAMSISSKRYRSEKEPSIVDITKLRVRTGKDAVLQCIVENLGNYKVAWLRVKNQTLIAVHTKVILRSDRYSVSHQNLRIWKLKIEKVTLEDKGYYMCQVNTPVLKTKPAYLEVVVPPAFDSSSTSNSTDVMEYTENVTLICKATGNPLPVIKWCREDNRSFKVGDQEVKQYGGNSITFVSVTREYMGAYLCIATNNVPPSIRRRLYLEVKFPPTIWIPNQFVGAPLGSNRTLECYMESQPRAVSFWLRGEDYIHDKEDKYKTYMAQNTYKSHMKLTIINVQSIDYGLYICAAKNEIGKSEGSLTLYRTEQSTSLKSKHETKPNILPQTPDILIPQLEERNQLKDILKQAYPQNSKGVLASENRRHPGKDQLSGLQEHSHKNNGYTRNTDTGTLLVVHRLLTSFFLAVCIC</sequence>
<feature type="domain" description="Ig-like" evidence="6">
    <location>
        <begin position="46"/>
        <end position="130"/>
    </location>
</feature>
<evidence type="ECO:0000256" key="3">
    <source>
        <dbReference type="ARBA" id="ARBA00023157"/>
    </source>
</evidence>
<keyword evidence="4" id="KW-0393">Immunoglobulin domain</keyword>
<keyword evidence="3" id="KW-1015">Disulfide bond</keyword>
<dbReference type="PANTHER" id="PTHR12231">
    <property type="entry name" value="CTX-RELATED TYPE I TRANSMEMBRANE PROTEIN"/>
    <property type="match status" value="1"/>
</dbReference>
<name>A0ABM1S9Y3_LIMPO</name>
<dbReference type="Pfam" id="PF13927">
    <property type="entry name" value="Ig_3"/>
    <property type="match status" value="2"/>
</dbReference>
<dbReference type="SMART" id="SM00409">
    <property type="entry name" value="IG"/>
    <property type="match status" value="3"/>
</dbReference>
<gene>
    <name evidence="8" type="primary">LOC111085571</name>
</gene>
<evidence type="ECO:0000256" key="4">
    <source>
        <dbReference type="ARBA" id="ARBA00023319"/>
    </source>
</evidence>
<protein>
    <submittedName>
        <fullName evidence="8">Lachesin-like</fullName>
    </submittedName>
</protein>
<keyword evidence="2" id="KW-0677">Repeat</keyword>
<reference evidence="8" key="1">
    <citation type="submission" date="2025-08" db="UniProtKB">
        <authorList>
            <consortium name="RefSeq"/>
        </authorList>
    </citation>
    <scope>IDENTIFICATION</scope>
    <source>
        <tissue evidence="8">Muscle</tissue>
    </source>
</reference>
<evidence type="ECO:0000256" key="2">
    <source>
        <dbReference type="ARBA" id="ARBA00022737"/>
    </source>
</evidence>
<dbReference type="SMART" id="SM00408">
    <property type="entry name" value="IGc2"/>
    <property type="match status" value="3"/>
</dbReference>
<dbReference type="InterPro" id="IPR013783">
    <property type="entry name" value="Ig-like_fold"/>
</dbReference>
<accession>A0ABM1S9Y3</accession>
<evidence type="ECO:0000259" key="6">
    <source>
        <dbReference type="PROSITE" id="PS50835"/>
    </source>
</evidence>
<keyword evidence="1" id="KW-0732">Signal</keyword>
<dbReference type="Proteomes" id="UP000694941">
    <property type="component" value="Unplaced"/>
</dbReference>
<evidence type="ECO:0000313" key="8">
    <source>
        <dbReference type="RefSeq" id="XP_022240438.1"/>
    </source>
</evidence>
<feature type="domain" description="Ig-like" evidence="6">
    <location>
        <begin position="242"/>
        <end position="334"/>
    </location>
</feature>
<dbReference type="PANTHER" id="PTHR12231:SF253">
    <property type="entry name" value="DPR-INTERACTING PROTEIN ETA, ISOFORM B-RELATED"/>
    <property type="match status" value="1"/>
</dbReference>